<evidence type="ECO:0000313" key="10">
    <source>
        <dbReference type="EMBL" id="ACY17531.1"/>
    </source>
</evidence>
<evidence type="ECO:0000256" key="4">
    <source>
        <dbReference type="ARBA" id="ARBA00022729"/>
    </source>
</evidence>
<dbReference type="AlphaFoldDB" id="D0LVH0"/>
<evidence type="ECO:0000256" key="5">
    <source>
        <dbReference type="ARBA" id="ARBA00023002"/>
    </source>
</evidence>
<dbReference type="Pfam" id="PF03150">
    <property type="entry name" value="CCP_MauG"/>
    <property type="match status" value="1"/>
</dbReference>
<dbReference type="GO" id="GO:0030313">
    <property type="term" value="C:cell envelope"/>
    <property type="evidence" value="ECO:0007669"/>
    <property type="project" value="UniProtKB-SubCell"/>
</dbReference>
<keyword evidence="4 8" id="KW-0732">Signal</keyword>
<proteinExistence type="predicted"/>
<dbReference type="InterPro" id="IPR009056">
    <property type="entry name" value="Cyt_c-like_dom"/>
</dbReference>
<accession>D0LVH0</accession>
<evidence type="ECO:0000256" key="7">
    <source>
        <dbReference type="PROSITE-ProRule" id="PRU00433"/>
    </source>
</evidence>
<dbReference type="Gene3D" id="1.10.760.10">
    <property type="entry name" value="Cytochrome c-like domain"/>
    <property type="match status" value="2"/>
</dbReference>
<dbReference type="PANTHER" id="PTHR30600:SF10">
    <property type="entry name" value="BLL6722 PROTEIN"/>
    <property type="match status" value="1"/>
</dbReference>
<dbReference type="InterPro" id="IPR036909">
    <property type="entry name" value="Cyt_c-like_dom_sf"/>
</dbReference>
<keyword evidence="5" id="KW-0560">Oxidoreductase</keyword>
<reference evidence="10 11" key="1">
    <citation type="journal article" date="2010" name="Stand. Genomic Sci.">
        <title>Complete genome sequence of Haliangium ochraceum type strain (SMP-2).</title>
        <authorList>
            <consortium name="US DOE Joint Genome Institute (JGI-PGF)"/>
            <person name="Ivanova N."/>
            <person name="Daum C."/>
            <person name="Lang E."/>
            <person name="Abt B."/>
            <person name="Kopitz M."/>
            <person name="Saunders E."/>
            <person name="Lapidus A."/>
            <person name="Lucas S."/>
            <person name="Glavina Del Rio T."/>
            <person name="Nolan M."/>
            <person name="Tice H."/>
            <person name="Copeland A."/>
            <person name="Cheng J.F."/>
            <person name="Chen F."/>
            <person name="Bruce D."/>
            <person name="Goodwin L."/>
            <person name="Pitluck S."/>
            <person name="Mavromatis K."/>
            <person name="Pati A."/>
            <person name="Mikhailova N."/>
            <person name="Chen A."/>
            <person name="Palaniappan K."/>
            <person name="Land M."/>
            <person name="Hauser L."/>
            <person name="Chang Y.J."/>
            <person name="Jeffries C.D."/>
            <person name="Detter J.C."/>
            <person name="Brettin T."/>
            <person name="Rohde M."/>
            <person name="Goker M."/>
            <person name="Bristow J."/>
            <person name="Markowitz V."/>
            <person name="Eisen J.A."/>
            <person name="Hugenholtz P."/>
            <person name="Kyrpides N.C."/>
            <person name="Klenk H.P."/>
        </authorList>
    </citation>
    <scope>NUCLEOTIDE SEQUENCE [LARGE SCALE GENOMIC DNA]</scope>
    <source>
        <strain evidence="11">DSM 14365 / CIP 107738 / JCM 11303 / AJ 13395 / SMP-2</strain>
    </source>
</reference>
<feature type="chain" id="PRO_5003010615" evidence="8">
    <location>
        <begin position="29"/>
        <end position="440"/>
    </location>
</feature>
<dbReference type="GO" id="GO:0046872">
    <property type="term" value="F:metal ion binding"/>
    <property type="evidence" value="ECO:0007669"/>
    <property type="project" value="UniProtKB-KW"/>
</dbReference>
<keyword evidence="11" id="KW-1185">Reference proteome</keyword>
<keyword evidence="6 7" id="KW-0408">Iron</keyword>
<dbReference type="HOGENOM" id="CLU_034652_3_2_7"/>
<dbReference type="SUPFAM" id="SSF46626">
    <property type="entry name" value="Cytochrome c"/>
    <property type="match status" value="2"/>
</dbReference>
<keyword evidence="10" id="KW-0575">Peroxidase</keyword>
<dbReference type="EMBL" id="CP001804">
    <property type="protein sequence ID" value="ACY17531.1"/>
    <property type="molecule type" value="Genomic_DNA"/>
</dbReference>
<dbReference type="GO" id="GO:0004130">
    <property type="term" value="F:cytochrome-c peroxidase activity"/>
    <property type="evidence" value="ECO:0007669"/>
    <property type="project" value="TreeGrafter"/>
</dbReference>
<evidence type="ECO:0000259" key="9">
    <source>
        <dbReference type="PROSITE" id="PS51007"/>
    </source>
</evidence>
<dbReference type="GO" id="GO:0020037">
    <property type="term" value="F:heme binding"/>
    <property type="evidence" value="ECO:0007669"/>
    <property type="project" value="InterPro"/>
</dbReference>
<evidence type="ECO:0000256" key="3">
    <source>
        <dbReference type="ARBA" id="ARBA00022723"/>
    </source>
</evidence>
<keyword evidence="2 7" id="KW-0349">Heme</keyword>
<comment type="subcellular location">
    <subcellularLocation>
        <location evidence="1">Cell envelope</location>
    </subcellularLocation>
</comment>
<dbReference type="PROSITE" id="PS51257">
    <property type="entry name" value="PROKAR_LIPOPROTEIN"/>
    <property type="match status" value="1"/>
</dbReference>
<sequence length="440" mass="47355">MTKSARNRPLAIAAAALVAALVAALAGACEAPDQALSPGDEFSATEKRLIIGALGILPERPPPSPSNAYADDPRAVALGQKLFFDLRVGGDGETGCVTCHDPETGFQDARDRKSKGAGGFSRRHALTVLNAAYGDGSYEATPWQFWDGKADSLWSQALGPPEDAIEMNSSRTRVALLVYDEYAAEYQDIFGPFPVALRDAAGDPVAPLDARPGTPSWQALAPATQDAITEVFVGFGKVVAAYERRIVSTGSRFDEYYRELLLGDFDSDILDAQERRGLRLFVGKAQCLLCHSGPNFTTTDFWNIAVEDEDADVEDFGRATGLDFVRQSEFNCASRWSDIDDPSRCAVAQLEQRERFMGAFKTPGLRDVSKTAPYMHSGGLATLEEVIEHYNDGGALAGYAGVSAIRELNLSDDEKAALVAFMKTLDGQPLDPALLSAPAE</sequence>
<dbReference type="InterPro" id="IPR004852">
    <property type="entry name" value="Di-haem_cyt_c_peroxidsae"/>
</dbReference>
<evidence type="ECO:0000256" key="6">
    <source>
        <dbReference type="ARBA" id="ARBA00023004"/>
    </source>
</evidence>
<dbReference type="eggNOG" id="COG1858">
    <property type="taxonomic scope" value="Bacteria"/>
</dbReference>
<dbReference type="GO" id="GO:0009055">
    <property type="term" value="F:electron transfer activity"/>
    <property type="evidence" value="ECO:0007669"/>
    <property type="project" value="InterPro"/>
</dbReference>
<dbReference type="RefSeq" id="WP_012830123.1">
    <property type="nucleotide sequence ID" value="NC_013440.1"/>
</dbReference>
<feature type="domain" description="Cytochrome c" evidence="9">
    <location>
        <begin position="272"/>
        <end position="426"/>
    </location>
</feature>
<dbReference type="InterPro" id="IPR051395">
    <property type="entry name" value="Cytochrome_c_Peroxidase/MauG"/>
</dbReference>
<evidence type="ECO:0000256" key="1">
    <source>
        <dbReference type="ARBA" id="ARBA00004196"/>
    </source>
</evidence>
<keyword evidence="3 7" id="KW-0479">Metal-binding</keyword>
<feature type="signal peptide" evidence="8">
    <location>
        <begin position="1"/>
        <end position="28"/>
    </location>
</feature>
<protein>
    <submittedName>
        <fullName evidence="10">Di-heme cytochrome c peroxidase</fullName>
    </submittedName>
</protein>
<evidence type="ECO:0000313" key="11">
    <source>
        <dbReference type="Proteomes" id="UP000001880"/>
    </source>
</evidence>
<dbReference type="STRING" id="502025.Hoch_5043"/>
<dbReference type="PROSITE" id="PS51007">
    <property type="entry name" value="CYTC"/>
    <property type="match status" value="1"/>
</dbReference>
<dbReference type="KEGG" id="hoh:Hoch_5043"/>
<dbReference type="PANTHER" id="PTHR30600">
    <property type="entry name" value="CYTOCHROME C PEROXIDASE-RELATED"/>
    <property type="match status" value="1"/>
</dbReference>
<name>D0LVH0_HALO1</name>
<gene>
    <name evidence="10" type="ordered locus">Hoch_5043</name>
</gene>
<dbReference type="OrthoDB" id="9805202at2"/>
<dbReference type="Proteomes" id="UP000001880">
    <property type="component" value="Chromosome"/>
</dbReference>
<organism evidence="10 11">
    <name type="scientific">Haliangium ochraceum (strain DSM 14365 / JCM 11303 / SMP-2)</name>
    <dbReference type="NCBI Taxonomy" id="502025"/>
    <lineage>
        <taxon>Bacteria</taxon>
        <taxon>Pseudomonadati</taxon>
        <taxon>Myxococcota</taxon>
        <taxon>Polyangia</taxon>
        <taxon>Haliangiales</taxon>
        <taxon>Kofleriaceae</taxon>
        <taxon>Haliangium</taxon>
    </lineage>
</organism>
<evidence type="ECO:0000256" key="2">
    <source>
        <dbReference type="ARBA" id="ARBA00022617"/>
    </source>
</evidence>
<evidence type="ECO:0000256" key="8">
    <source>
        <dbReference type="SAM" id="SignalP"/>
    </source>
</evidence>